<name>A0A922M856_SPOEX</name>
<proteinExistence type="inferred from homology"/>
<dbReference type="InterPro" id="IPR029058">
    <property type="entry name" value="AB_hydrolase_fold"/>
</dbReference>
<sequence>MYGPEFLVRQGVILVTINYRLEVLGFLCLDTEEVPGNAGMKDQVAALQWVNKNISHFMVTPKISQFLVKVPVVPASATI</sequence>
<comment type="caution">
    <text evidence="6">The sequence shown here is derived from an EMBL/GenBank/DDBJ whole genome shotgun (WGS) entry which is preliminary data.</text>
</comment>
<gene>
    <name evidence="6" type="ORF">HF086_014705</name>
</gene>
<feature type="domain" description="Carboxylesterase type B" evidence="5">
    <location>
        <begin position="2"/>
        <end position="57"/>
    </location>
</feature>
<evidence type="ECO:0000313" key="6">
    <source>
        <dbReference type="EMBL" id="KAH9631704.1"/>
    </source>
</evidence>
<accession>A0A922M856</accession>
<dbReference type="PANTHER" id="PTHR43142:SF1">
    <property type="entry name" value="CARBOXYLIC ESTER HYDROLASE"/>
    <property type="match status" value="1"/>
</dbReference>
<dbReference type="AlphaFoldDB" id="A0A922M856"/>
<keyword evidence="3" id="KW-0378">Hydrolase</keyword>
<dbReference type="EMBL" id="JACEFF010000750">
    <property type="protein sequence ID" value="KAH9631704.1"/>
    <property type="molecule type" value="Genomic_DNA"/>
</dbReference>
<keyword evidence="4" id="KW-0325">Glycoprotein</keyword>
<dbReference type="Pfam" id="PF00135">
    <property type="entry name" value="COesterase"/>
    <property type="match status" value="1"/>
</dbReference>
<dbReference type="InterPro" id="IPR002018">
    <property type="entry name" value="CarbesteraseB"/>
</dbReference>
<reference evidence="6" key="1">
    <citation type="journal article" date="2021" name="G3 (Bethesda)">
        <title>Genome and transcriptome analysis of the beet armyworm Spodoptera exigua reveals targets for pest control. .</title>
        <authorList>
            <person name="Simon S."/>
            <person name="Breeschoten T."/>
            <person name="Jansen H.J."/>
            <person name="Dirks R.P."/>
            <person name="Schranz M.E."/>
            <person name="Ros V.I.D."/>
        </authorList>
    </citation>
    <scope>NUCLEOTIDE SEQUENCE</scope>
    <source>
        <strain evidence="6">TB_SE_WUR_2020</strain>
    </source>
</reference>
<evidence type="ECO:0000256" key="4">
    <source>
        <dbReference type="ARBA" id="ARBA00023180"/>
    </source>
</evidence>
<protein>
    <recommendedName>
        <fullName evidence="5">Carboxylesterase type B domain-containing protein</fullName>
    </recommendedName>
</protein>
<dbReference type="GO" id="GO:0052689">
    <property type="term" value="F:carboxylic ester hydrolase activity"/>
    <property type="evidence" value="ECO:0007669"/>
    <property type="project" value="UniProtKB-KW"/>
</dbReference>
<evidence type="ECO:0000256" key="1">
    <source>
        <dbReference type="ARBA" id="ARBA00005964"/>
    </source>
</evidence>
<dbReference type="SUPFAM" id="SSF53474">
    <property type="entry name" value="alpha/beta-Hydrolases"/>
    <property type="match status" value="1"/>
</dbReference>
<organism evidence="6 7">
    <name type="scientific">Spodoptera exigua</name>
    <name type="common">Beet armyworm</name>
    <name type="synonym">Noctua fulgens</name>
    <dbReference type="NCBI Taxonomy" id="7107"/>
    <lineage>
        <taxon>Eukaryota</taxon>
        <taxon>Metazoa</taxon>
        <taxon>Ecdysozoa</taxon>
        <taxon>Arthropoda</taxon>
        <taxon>Hexapoda</taxon>
        <taxon>Insecta</taxon>
        <taxon>Pterygota</taxon>
        <taxon>Neoptera</taxon>
        <taxon>Endopterygota</taxon>
        <taxon>Lepidoptera</taxon>
        <taxon>Glossata</taxon>
        <taxon>Ditrysia</taxon>
        <taxon>Noctuoidea</taxon>
        <taxon>Noctuidae</taxon>
        <taxon>Amphipyrinae</taxon>
        <taxon>Spodoptera</taxon>
    </lineage>
</organism>
<evidence type="ECO:0000313" key="7">
    <source>
        <dbReference type="Proteomes" id="UP000814243"/>
    </source>
</evidence>
<keyword evidence="2" id="KW-0719">Serine esterase</keyword>
<evidence type="ECO:0000259" key="5">
    <source>
        <dbReference type="Pfam" id="PF00135"/>
    </source>
</evidence>
<dbReference type="Gene3D" id="3.40.50.1820">
    <property type="entry name" value="alpha/beta hydrolase"/>
    <property type="match status" value="1"/>
</dbReference>
<evidence type="ECO:0000256" key="3">
    <source>
        <dbReference type="ARBA" id="ARBA00022801"/>
    </source>
</evidence>
<comment type="similarity">
    <text evidence="1">Belongs to the type-B carboxylesterase/lipase family.</text>
</comment>
<evidence type="ECO:0000256" key="2">
    <source>
        <dbReference type="ARBA" id="ARBA00022487"/>
    </source>
</evidence>
<dbReference type="PANTHER" id="PTHR43142">
    <property type="entry name" value="CARBOXYLIC ESTER HYDROLASE"/>
    <property type="match status" value="1"/>
</dbReference>
<dbReference type="Proteomes" id="UP000814243">
    <property type="component" value="Unassembled WGS sequence"/>
</dbReference>